<dbReference type="Gene3D" id="1.10.439.10">
    <property type="entry name" value="Penicillin Amidohydrolase, domain 1"/>
    <property type="match status" value="1"/>
</dbReference>
<dbReference type="Proteomes" id="UP001201449">
    <property type="component" value="Unassembled WGS sequence"/>
</dbReference>
<evidence type="ECO:0000313" key="5">
    <source>
        <dbReference type="EMBL" id="MCF1751546.1"/>
    </source>
</evidence>
<feature type="signal peptide" evidence="4">
    <location>
        <begin position="1"/>
        <end position="28"/>
    </location>
</feature>
<organism evidence="5 6">
    <name type="scientific">Mariniradius sediminis</name>
    <dbReference type="NCBI Taxonomy" id="2909237"/>
    <lineage>
        <taxon>Bacteria</taxon>
        <taxon>Pseudomonadati</taxon>
        <taxon>Bacteroidota</taxon>
        <taxon>Cytophagia</taxon>
        <taxon>Cytophagales</taxon>
        <taxon>Cyclobacteriaceae</taxon>
        <taxon>Mariniradius</taxon>
    </lineage>
</organism>
<keyword evidence="4" id="KW-0732">Signal</keyword>
<comment type="similarity">
    <text evidence="1">Belongs to the peptidase S45 family.</text>
</comment>
<feature type="chain" id="PRO_5046427170" evidence="4">
    <location>
        <begin position="29"/>
        <end position="810"/>
    </location>
</feature>
<dbReference type="PANTHER" id="PTHR34218">
    <property type="entry name" value="PEPTIDASE S45 PENICILLIN AMIDASE"/>
    <property type="match status" value="1"/>
</dbReference>
<dbReference type="InterPro" id="IPR002692">
    <property type="entry name" value="S45"/>
</dbReference>
<dbReference type="InterPro" id="IPR023343">
    <property type="entry name" value="Penicillin_amidase_dom1"/>
</dbReference>
<dbReference type="EMBL" id="JAKEVZ010000007">
    <property type="protein sequence ID" value="MCF1751546.1"/>
    <property type="molecule type" value="Genomic_DNA"/>
</dbReference>
<dbReference type="RefSeq" id="WP_234861522.1">
    <property type="nucleotide sequence ID" value="NZ_JAKEVZ010000007.1"/>
</dbReference>
<dbReference type="Pfam" id="PF01804">
    <property type="entry name" value="Penicil_amidase"/>
    <property type="match status" value="1"/>
</dbReference>
<dbReference type="InterPro" id="IPR014395">
    <property type="entry name" value="Pen/GL7ACA/AHL_acylase"/>
</dbReference>
<reference evidence="5 6" key="1">
    <citation type="submission" date="2022-01" db="EMBL/GenBank/DDBJ databases">
        <title>Mariniradius saccharolyticus sp. nov., isolated from sediment of a river.</title>
        <authorList>
            <person name="Liu H."/>
        </authorList>
    </citation>
    <scope>NUCLEOTIDE SEQUENCE [LARGE SCALE GENOMIC DNA]</scope>
    <source>
        <strain evidence="5 6">RY-2</strain>
    </source>
</reference>
<accession>A0ABS9BVA7</accession>
<dbReference type="Gene3D" id="2.30.120.10">
    <property type="match status" value="1"/>
</dbReference>
<dbReference type="Gene3D" id="1.10.1400.10">
    <property type="match status" value="1"/>
</dbReference>
<evidence type="ECO:0000313" key="6">
    <source>
        <dbReference type="Proteomes" id="UP001201449"/>
    </source>
</evidence>
<protein>
    <submittedName>
        <fullName evidence="5">Penicillin acylase family protein</fullName>
    </submittedName>
</protein>
<dbReference type="PROSITE" id="PS51257">
    <property type="entry name" value="PROKAR_LIPOPROTEIN"/>
    <property type="match status" value="1"/>
</dbReference>
<sequence>MYKFALRFQYKLFFAAMLVCSCCIPLYAQNTQIRIDGLEKEVRVLRDSAGINHIFAETEADLFFSQGYLAAKDRLFQFEIWRRQATGTMAEIFGERELARDQGVRLFKYRGAKSTELNHYHPRGEQIIESFVRGVNAYIAEARANPALLPLEFKLLNILPEPWTWEVVISRHQGLLENVKDELSFSRMVSMIGPEKTAFIHYFHPNRPDLSLHPNIPKELLEKDILAPYNAFRAPLRFLPEDIQASYRAGIEDISLLATTVEEGIESLERAHDGSNNWVIHGSRTESGFPMLANDPHRSIAVPSLRYWVHLHGPGWDVVGGGEPVIPGVSIGHNPQGAWGLTIFETDMEDLRVYDLDPNDPTRYFHAGKWKKMDTVSDTIMVKNVGQKIVLHHYTVHGPVTFVDTLLHKAVAVECAWLRPGGTPYLASLRMGQAKSWEEFRDACKYNHVPAENMVWADKEGNIGWQATGISPIRRKHSGLVAALGDGSMDWDGILPMQDRPHSMNPKEGFIVTANENVSPADYPFPEALGYEWADAFRGDRIRQVLGETEKASLPLMQQLQNDHQALPARILVPMLTNLQLRDKRLSDIQLLLNQWDKNLEAGSIPAAIYIMWERTIREDLKPLVVPEAVHDLYGQIQMTKVLEWMSHPEMVFESNPQQRRDAFLIATFEKAISKLEIKLGPDIQKWQYGQNAYKHALLRHPLSALVKPEIQQLLDFGPVPRGGYSFSPSATGYGDNNNFGASFRLIVDTADWEKSKGTNTPGQSGNPASPFYGNLFPLWAKDRYFPVYFDGTMIEKAAVENILLSPKNE</sequence>
<dbReference type="Gene3D" id="3.60.20.10">
    <property type="entry name" value="Glutamine Phosphoribosylpyrophosphate, subunit 1, domain 1"/>
    <property type="match status" value="1"/>
</dbReference>
<proteinExistence type="inferred from homology"/>
<keyword evidence="2" id="KW-0378">Hydrolase</keyword>
<evidence type="ECO:0000256" key="4">
    <source>
        <dbReference type="SAM" id="SignalP"/>
    </source>
</evidence>
<dbReference type="PIRSF" id="PIRSF001227">
    <property type="entry name" value="Pen_acylase"/>
    <property type="match status" value="1"/>
</dbReference>
<name>A0ABS9BVA7_9BACT</name>
<comment type="caution">
    <text evidence="5">The sequence shown here is derived from an EMBL/GenBank/DDBJ whole genome shotgun (WGS) entry which is preliminary data.</text>
</comment>
<evidence type="ECO:0000256" key="3">
    <source>
        <dbReference type="ARBA" id="ARBA00023145"/>
    </source>
</evidence>
<keyword evidence="6" id="KW-1185">Reference proteome</keyword>
<dbReference type="SUPFAM" id="SSF56235">
    <property type="entry name" value="N-terminal nucleophile aminohydrolases (Ntn hydrolases)"/>
    <property type="match status" value="1"/>
</dbReference>
<evidence type="ECO:0000256" key="1">
    <source>
        <dbReference type="ARBA" id="ARBA00006586"/>
    </source>
</evidence>
<dbReference type="InterPro" id="IPR043147">
    <property type="entry name" value="Penicillin_amidase_A-knob"/>
</dbReference>
<dbReference type="CDD" id="cd03747">
    <property type="entry name" value="Ntn_PGA_like"/>
    <property type="match status" value="1"/>
</dbReference>
<dbReference type="InterPro" id="IPR029055">
    <property type="entry name" value="Ntn_hydrolases_N"/>
</dbReference>
<dbReference type="PANTHER" id="PTHR34218:SF4">
    <property type="entry name" value="ACYL-HOMOSERINE LACTONE ACYLASE QUIP"/>
    <property type="match status" value="1"/>
</dbReference>
<dbReference type="InterPro" id="IPR043146">
    <property type="entry name" value="Penicillin_amidase_N_B-knob"/>
</dbReference>
<evidence type="ECO:0000256" key="2">
    <source>
        <dbReference type="ARBA" id="ARBA00022801"/>
    </source>
</evidence>
<keyword evidence="3" id="KW-0865">Zymogen</keyword>
<gene>
    <name evidence="5" type="ORF">L0U89_10735</name>
</gene>